<dbReference type="PROSITE" id="PS50053">
    <property type="entry name" value="UBIQUITIN_2"/>
    <property type="match status" value="2"/>
</dbReference>
<accession>A0A368H7Z9</accession>
<organism evidence="8 9">
    <name type="scientific">Ancylostoma caninum</name>
    <name type="common">Dog hookworm</name>
    <dbReference type="NCBI Taxonomy" id="29170"/>
    <lineage>
        <taxon>Eukaryota</taxon>
        <taxon>Metazoa</taxon>
        <taxon>Ecdysozoa</taxon>
        <taxon>Nematoda</taxon>
        <taxon>Chromadorea</taxon>
        <taxon>Rhabditida</taxon>
        <taxon>Rhabditina</taxon>
        <taxon>Rhabditomorpha</taxon>
        <taxon>Strongyloidea</taxon>
        <taxon>Ancylostomatidae</taxon>
        <taxon>Ancylostomatinae</taxon>
        <taxon>Ancylostoma</taxon>
    </lineage>
</organism>
<keyword evidence="5" id="KW-0689">Ribosomal protein</keyword>
<proteinExistence type="inferred from homology"/>
<gene>
    <name evidence="8" type="ORF">ANCCAN_01107</name>
</gene>
<sequence>VAVVALAALVFAVCVGSNINLVDFIPPALVAVTLSGTTVVQLISGLGKKIAMIFVKTLSGQTLTLEENNVASIKSRIEAIEGLSAEDQRLIYAGRQLEDDDEVEPYSTLHLSLRLLGGAKKRKKKVYTTPKKIKHKRKKVKLAVLKYYEVDENGKIRRLRKECQSPSCGGGVFMAAHENRYYCGRCHDTLVVEEPVVTSKAKGLGKKIAMIFVKTLSGQTLTLEENNVASIKSRIEAIEGLSAEDQRLIYAGRQLEDDDEVEPYSTLHLSLRLLGGAKKRKKKVYTTPKKIKHKRKKVKLAVLKYYEVDENGKIRRLRKECQSPSCGGGVFMAAHENRYYCGRCHDTLVVEEPVVTSKAKGGKGKK</sequence>
<dbReference type="PANTHER" id="PTHR10666">
    <property type="entry name" value="UBIQUITIN"/>
    <property type="match status" value="1"/>
</dbReference>
<dbReference type="GO" id="GO:0003735">
    <property type="term" value="F:structural constituent of ribosome"/>
    <property type="evidence" value="ECO:0007669"/>
    <property type="project" value="InterPro"/>
</dbReference>
<dbReference type="AlphaFoldDB" id="A0A368H7Z9"/>
<dbReference type="Pfam" id="PF01599">
    <property type="entry name" value="Ribosomal_S27"/>
    <property type="match status" value="2"/>
</dbReference>
<dbReference type="OrthoDB" id="428577at2759"/>
<dbReference type="InterPro" id="IPR038582">
    <property type="entry name" value="Ribosomal_eS31_euk-type_sf"/>
</dbReference>
<evidence type="ECO:0000313" key="8">
    <source>
        <dbReference type="EMBL" id="RCN52731.1"/>
    </source>
</evidence>
<feature type="non-terminal residue" evidence="8">
    <location>
        <position position="1"/>
    </location>
</feature>
<dbReference type="Gene3D" id="6.20.50.150">
    <property type="match status" value="2"/>
</dbReference>
<feature type="domain" description="Ubiquitin-like" evidence="7">
    <location>
        <begin position="209"/>
        <end position="265"/>
    </location>
</feature>
<dbReference type="Gene3D" id="3.10.20.90">
    <property type="entry name" value="Phosphatidylinositol 3-kinase Catalytic Subunit, Chain A, domain 1"/>
    <property type="match status" value="2"/>
</dbReference>
<dbReference type="SUPFAM" id="SSF54236">
    <property type="entry name" value="Ubiquitin-like"/>
    <property type="match status" value="2"/>
</dbReference>
<keyword evidence="6" id="KW-0687">Ribonucleoprotein</keyword>
<evidence type="ECO:0000259" key="7">
    <source>
        <dbReference type="PROSITE" id="PS50053"/>
    </source>
</evidence>
<reference evidence="8 9" key="1">
    <citation type="submission" date="2014-10" db="EMBL/GenBank/DDBJ databases">
        <title>Draft genome of the hookworm Ancylostoma caninum.</title>
        <authorList>
            <person name="Mitreva M."/>
        </authorList>
    </citation>
    <scope>NUCLEOTIDE SEQUENCE [LARGE SCALE GENOMIC DNA]</scope>
    <source>
        <strain evidence="8 9">Baltimore</strain>
    </source>
</reference>
<comment type="similarity">
    <text evidence="1">In the N-terminal section; belongs to the ubiquitin family.</text>
</comment>
<comment type="caution">
    <text evidence="8">The sequence shown here is derived from an EMBL/GenBank/DDBJ whole genome shotgun (WGS) entry which is preliminary data.</text>
</comment>
<evidence type="ECO:0000256" key="1">
    <source>
        <dbReference type="ARBA" id="ARBA00008373"/>
    </source>
</evidence>
<dbReference type="InterPro" id="IPR000626">
    <property type="entry name" value="Ubiquitin-like_dom"/>
</dbReference>
<dbReference type="GO" id="GO:0005840">
    <property type="term" value="C:ribosome"/>
    <property type="evidence" value="ECO:0007669"/>
    <property type="project" value="UniProtKB-KW"/>
</dbReference>
<dbReference type="GO" id="GO:1990904">
    <property type="term" value="C:ribonucleoprotein complex"/>
    <property type="evidence" value="ECO:0007669"/>
    <property type="project" value="UniProtKB-KW"/>
</dbReference>
<evidence type="ECO:0000256" key="6">
    <source>
        <dbReference type="ARBA" id="ARBA00023274"/>
    </source>
</evidence>
<dbReference type="Proteomes" id="UP000252519">
    <property type="component" value="Unassembled WGS sequence"/>
</dbReference>
<dbReference type="SMART" id="SM01402">
    <property type="entry name" value="Ribosomal_S27"/>
    <property type="match status" value="2"/>
</dbReference>
<dbReference type="SUPFAM" id="SSF57829">
    <property type="entry name" value="Zn-binding ribosomal proteins"/>
    <property type="match status" value="2"/>
</dbReference>
<dbReference type="SMART" id="SM00213">
    <property type="entry name" value="UBQ"/>
    <property type="match status" value="2"/>
</dbReference>
<evidence type="ECO:0000256" key="4">
    <source>
        <dbReference type="ARBA" id="ARBA00022833"/>
    </source>
</evidence>
<evidence type="ECO:0000313" key="9">
    <source>
        <dbReference type="Proteomes" id="UP000252519"/>
    </source>
</evidence>
<protein>
    <recommendedName>
        <fullName evidence="7">Ubiquitin-like domain-containing protein</fullName>
    </recommendedName>
</protein>
<dbReference type="InterPro" id="IPR002906">
    <property type="entry name" value="Ribosomal_eS31"/>
</dbReference>
<dbReference type="GO" id="GO:0006412">
    <property type="term" value="P:translation"/>
    <property type="evidence" value="ECO:0007669"/>
    <property type="project" value="InterPro"/>
</dbReference>
<keyword evidence="9" id="KW-1185">Reference proteome</keyword>
<keyword evidence="4" id="KW-0862">Zinc</keyword>
<dbReference type="Pfam" id="PF00240">
    <property type="entry name" value="ubiquitin"/>
    <property type="match status" value="2"/>
</dbReference>
<dbReference type="InterPro" id="IPR011332">
    <property type="entry name" value="Ribosomal_zn-bd"/>
</dbReference>
<dbReference type="STRING" id="29170.A0A368H7Z9"/>
<name>A0A368H7Z9_ANCCA</name>
<dbReference type="InterPro" id="IPR050158">
    <property type="entry name" value="Ubiquitin_ubiquitin-like"/>
</dbReference>
<evidence type="ECO:0000256" key="2">
    <source>
        <dbReference type="ARBA" id="ARBA00009891"/>
    </source>
</evidence>
<evidence type="ECO:0000256" key="5">
    <source>
        <dbReference type="ARBA" id="ARBA00022980"/>
    </source>
</evidence>
<evidence type="ECO:0000256" key="3">
    <source>
        <dbReference type="ARBA" id="ARBA00022499"/>
    </source>
</evidence>
<dbReference type="InterPro" id="IPR029071">
    <property type="entry name" value="Ubiquitin-like_domsf"/>
</dbReference>
<comment type="similarity">
    <text evidence="2">In the C-terminal section; belongs to the eukaryotic ribosomal protein eS31 family.</text>
</comment>
<dbReference type="EMBL" id="JOJR01000005">
    <property type="protein sequence ID" value="RCN52731.1"/>
    <property type="molecule type" value="Genomic_DNA"/>
</dbReference>
<feature type="domain" description="Ubiquitin-like" evidence="7">
    <location>
        <begin position="51"/>
        <end position="107"/>
    </location>
</feature>
<keyword evidence="3" id="KW-1017">Isopeptide bond</keyword>